<dbReference type="InterPro" id="IPR012944">
    <property type="entry name" value="SusD_RagB_dom"/>
</dbReference>
<keyword evidence="5" id="KW-0998">Cell outer membrane</keyword>
<gene>
    <name evidence="8" type="ORF">CLV57_2369</name>
</gene>
<proteinExistence type="inferred from homology"/>
<evidence type="ECO:0000259" key="7">
    <source>
        <dbReference type="Pfam" id="PF14322"/>
    </source>
</evidence>
<name>A0A2H9VLP6_9SPHI</name>
<evidence type="ECO:0000256" key="3">
    <source>
        <dbReference type="ARBA" id="ARBA00022729"/>
    </source>
</evidence>
<evidence type="ECO:0000313" key="9">
    <source>
        <dbReference type="Proteomes" id="UP000242687"/>
    </source>
</evidence>
<dbReference type="AlphaFoldDB" id="A0A2H9VLP6"/>
<dbReference type="InterPro" id="IPR033985">
    <property type="entry name" value="SusD-like_N"/>
</dbReference>
<dbReference type="InterPro" id="IPR011990">
    <property type="entry name" value="TPR-like_helical_dom_sf"/>
</dbReference>
<accession>A0A2H9VLP6</accession>
<sequence length="632" mass="72846">MRRYIYKSLFICLFSGTLLTLGSCKKFLDKEPATDVDPTSFYRNFYNFQGFTEELYNCIPVMDKREYNNMWNWGEEEVNSPNGKNELLARMDRGDFWISTGYFLDGPHNSGGDRWNHFLWSSSWYGIRKANQGLANLSKLTNATQEEKDLIAGQLYFFRAWFHFELACYWGGMPYIDTELAPDVTPQLPRLKWQEMADKIAADFKKAADLLPVKWDDTEAGKATSGYNELRINKIMAMAYLGKTYLYAGSPLMNKVSKGAATYDLDYTKKAAEAFGDVLKMVENNQTQYKLVNFSQYSEILRTNGQNGKMPGLTEAIFRGPAYNGPDGTAWSLDKQYLCARILFDRSWSLYPSANYANYFGMANGLPINNDNSSSTADAESGYDPQYPWKNRDPRFYLTYAFDTQRMVLGNLGANEGWRYANLATYGGTDEERRWSYRVPETGSPTGYLLIKFDPVGFNKFDNQFVSHHIHIPWMRLADIYLMYAEAVAIGYGSPSSSSTSFAGYTALDAVDRIRERATVGKFAPKFRTSTAAFMPELQRERAVELAWEGHRFHDLRRWLLWDKYPYNIKTAIEFDRAEKVNFNKVDPKANKVLNIRDVVIIDRKYTDKHYWLPIKRTDVNIYPGFPQNPGW</sequence>
<keyword evidence="9" id="KW-1185">Reference proteome</keyword>
<dbReference type="Proteomes" id="UP000242687">
    <property type="component" value="Unassembled WGS sequence"/>
</dbReference>
<dbReference type="SUPFAM" id="SSF48452">
    <property type="entry name" value="TPR-like"/>
    <property type="match status" value="1"/>
</dbReference>
<organism evidence="8 9">
    <name type="scientific">Mucilaginibacter auburnensis</name>
    <dbReference type="NCBI Taxonomy" id="1457233"/>
    <lineage>
        <taxon>Bacteria</taxon>
        <taxon>Pseudomonadati</taxon>
        <taxon>Bacteroidota</taxon>
        <taxon>Sphingobacteriia</taxon>
        <taxon>Sphingobacteriales</taxon>
        <taxon>Sphingobacteriaceae</taxon>
        <taxon>Mucilaginibacter</taxon>
    </lineage>
</organism>
<reference evidence="8 9" key="1">
    <citation type="submission" date="2017-11" db="EMBL/GenBank/DDBJ databases">
        <title>Genomic Encyclopedia of Archaeal and Bacterial Type Strains, Phase II (KMG-II): From Individual Species to Whole Genera.</title>
        <authorList>
            <person name="Goeker M."/>
        </authorList>
    </citation>
    <scope>NUCLEOTIDE SEQUENCE [LARGE SCALE GENOMIC DNA]</scope>
    <source>
        <strain evidence="8 9">DSM 28175</strain>
    </source>
</reference>
<keyword evidence="3" id="KW-0732">Signal</keyword>
<protein>
    <submittedName>
        <fullName evidence="8">Putative outer membrane starch-binding protein</fullName>
    </submittedName>
</protein>
<evidence type="ECO:0000256" key="2">
    <source>
        <dbReference type="ARBA" id="ARBA00006275"/>
    </source>
</evidence>
<dbReference type="OrthoDB" id="5694214at2"/>
<evidence type="ECO:0000313" key="8">
    <source>
        <dbReference type="EMBL" id="PJJ79243.1"/>
    </source>
</evidence>
<comment type="caution">
    <text evidence="8">The sequence shown here is derived from an EMBL/GenBank/DDBJ whole genome shotgun (WGS) entry which is preliminary data.</text>
</comment>
<evidence type="ECO:0000256" key="1">
    <source>
        <dbReference type="ARBA" id="ARBA00004442"/>
    </source>
</evidence>
<dbReference type="EMBL" id="PGFJ01000002">
    <property type="protein sequence ID" value="PJJ79243.1"/>
    <property type="molecule type" value="Genomic_DNA"/>
</dbReference>
<comment type="subcellular location">
    <subcellularLocation>
        <location evidence="1">Cell outer membrane</location>
    </subcellularLocation>
</comment>
<evidence type="ECO:0000256" key="5">
    <source>
        <dbReference type="ARBA" id="ARBA00023237"/>
    </source>
</evidence>
<evidence type="ECO:0000259" key="6">
    <source>
        <dbReference type="Pfam" id="PF07980"/>
    </source>
</evidence>
<comment type="similarity">
    <text evidence="2">Belongs to the SusD family.</text>
</comment>
<feature type="domain" description="SusD-like N-terminal" evidence="7">
    <location>
        <begin position="77"/>
        <end position="245"/>
    </location>
</feature>
<dbReference type="RefSeq" id="WP_100341600.1">
    <property type="nucleotide sequence ID" value="NZ_PGFJ01000002.1"/>
</dbReference>
<dbReference type="Pfam" id="PF07980">
    <property type="entry name" value="SusD_RagB"/>
    <property type="match status" value="1"/>
</dbReference>
<dbReference type="Gene3D" id="1.25.40.390">
    <property type="match status" value="1"/>
</dbReference>
<dbReference type="GO" id="GO:0009279">
    <property type="term" value="C:cell outer membrane"/>
    <property type="evidence" value="ECO:0007669"/>
    <property type="project" value="UniProtKB-SubCell"/>
</dbReference>
<keyword evidence="4" id="KW-0472">Membrane</keyword>
<evidence type="ECO:0000256" key="4">
    <source>
        <dbReference type="ARBA" id="ARBA00023136"/>
    </source>
</evidence>
<dbReference type="PROSITE" id="PS51257">
    <property type="entry name" value="PROKAR_LIPOPROTEIN"/>
    <property type="match status" value="1"/>
</dbReference>
<dbReference type="Pfam" id="PF14322">
    <property type="entry name" value="SusD-like_3"/>
    <property type="match status" value="1"/>
</dbReference>
<feature type="domain" description="RagB/SusD" evidence="6">
    <location>
        <begin position="349"/>
        <end position="632"/>
    </location>
</feature>